<dbReference type="PROSITE" id="PS01211">
    <property type="entry name" value="UPF0001"/>
    <property type="match status" value="1"/>
</dbReference>
<organism evidence="6 7">
    <name type="scientific">Veronia nyctiphanis</name>
    <dbReference type="NCBI Taxonomy" id="1278244"/>
    <lineage>
        <taxon>Bacteria</taxon>
        <taxon>Pseudomonadati</taxon>
        <taxon>Pseudomonadota</taxon>
        <taxon>Gammaproteobacteria</taxon>
        <taxon>Vibrionales</taxon>
        <taxon>Vibrionaceae</taxon>
        <taxon>Veronia</taxon>
    </lineage>
</organism>
<dbReference type="NCBIfam" id="TIGR00044">
    <property type="entry name" value="YggS family pyridoxal phosphate-dependent enzyme"/>
    <property type="match status" value="1"/>
</dbReference>
<evidence type="ECO:0000313" key="6">
    <source>
        <dbReference type="EMBL" id="RXJ72292.1"/>
    </source>
</evidence>
<evidence type="ECO:0000256" key="2">
    <source>
        <dbReference type="HAMAP-Rule" id="MF_02087"/>
    </source>
</evidence>
<protein>
    <recommendedName>
        <fullName evidence="2">Pyridoxal phosphate homeostasis protein</fullName>
        <shortName evidence="2">PLP homeostasis protein</shortName>
    </recommendedName>
</protein>
<comment type="caution">
    <text evidence="6">The sequence shown here is derived from an EMBL/GenBank/DDBJ whole genome shotgun (WGS) entry which is preliminary data.</text>
</comment>
<dbReference type="Gene3D" id="3.20.20.10">
    <property type="entry name" value="Alanine racemase"/>
    <property type="match status" value="1"/>
</dbReference>
<dbReference type="Proteomes" id="UP000290287">
    <property type="component" value="Unassembled WGS sequence"/>
</dbReference>
<keyword evidence="1 2" id="KW-0663">Pyridoxal phosphate</keyword>
<comment type="function">
    <text evidence="2">Pyridoxal 5'-phosphate (PLP)-binding protein, which is involved in PLP homeostasis.</text>
</comment>
<dbReference type="SUPFAM" id="SSF51419">
    <property type="entry name" value="PLP-binding barrel"/>
    <property type="match status" value="1"/>
</dbReference>
<evidence type="ECO:0000259" key="5">
    <source>
        <dbReference type="Pfam" id="PF01168"/>
    </source>
</evidence>
<dbReference type="HAMAP" id="MF_02087">
    <property type="entry name" value="PLP_homeostasis"/>
    <property type="match status" value="1"/>
</dbReference>
<dbReference type="EMBL" id="PEIB01000023">
    <property type="protein sequence ID" value="RXJ72292.1"/>
    <property type="molecule type" value="Genomic_DNA"/>
</dbReference>
<keyword evidence="7" id="KW-1185">Reference proteome</keyword>
<dbReference type="InterPro" id="IPR029066">
    <property type="entry name" value="PLP-binding_barrel"/>
</dbReference>
<name>A0A4Q0YN00_9GAMM</name>
<proteinExistence type="inferred from homology"/>
<comment type="cofactor">
    <cofactor evidence="3">
        <name>pyridoxal 5'-phosphate</name>
        <dbReference type="ChEBI" id="CHEBI:597326"/>
    </cofactor>
</comment>
<gene>
    <name evidence="6" type="ORF">CS022_16435</name>
</gene>
<reference evidence="6 7" key="1">
    <citation type="submission" date="2017-10" db="EMBL/GenBank/DDBJ databases">
        <title>Nyctiphanis sp. nov., isolated from the stomach of the euphausiid Nyctiphanes simplex (Hansen, 1911) in the Gulf of California.</title>
        <authorList>
            <person name="Gomez-Gil B."/>
            <person name="Aguilar-Mendez M."/>
            <person name="Lopez-Cortes A."/>
            <person name="Gomez-Gutierrez J."/>
            <person name="Roque A."/>
            <person name="Lang E."/>
            <person name="Gonzalez-Castillo A."/>
        </authorList>
    </citation>
    <scope>NUCLEOTIDE SEQUENCE [LARGE SCALE GENOMIC DNA]</scope>
    <source>
        <strain evidence="6 7">CAIM 600</strain>
    </source>
</reference>
<dbReference type="PIRSF" id="PIRSF004848">
    <property type="entry name" value="YBL036c_PLPDEIII"/>
    <property type="match status" value="1"/>
</dbReference>
<sequence>MCSIKQNLVQVTRQISVAAEKCGRDEQSVTLMAVSKTKPISDIEAAVAAGHTCFGENYVQEGVEKVQYFNEKHPSLDWHFIGPIQSNKTRLIAEHFGWVHTIDRFKTAKRLSDQRPEDMPPLQVLIQVNTSGEESKSGIPLDEVESLARDIDALPRITLRGLMCIPQPESDYDRQMSAFAPLSALFTEMQVTRDNFDTLSMGMSGDLEAAVASGSTMVRIGTAVFGARDYSNKES</sequence>
<evidence type="ECO:0000313" key="7">
    <source>
        <dbReference type="Proteomes" id="UP000290287"/>
    </source>
</evidence>
<feature type="modified residue" description="N6-(pyridoxal phosphate)lysine" evidence="2 3">
    <location>
        <position position="36"/>
    </location>
</feature>
<evidence type="ECO:0000256" key="4">
    <source>
        <dbReference type="RuleBase" id="RU004514"/>
    </source>
</evidence>
<dbReference type="PANTHER" id="PTHR10146">
    <property type="entry name" value="PROLINE SYNTHETASE CO-TRANSCRIBED BACTERIAL HOMOLOG PROTEIN"/>
    <property type="match status" value="1"/>
</dbReference>
<evidence type="ECO:0000256" key="1">
    <source>
        <dbReference type="ARBA" id="ARBA00022898"/>
    </source>
</evidence>
<comment type="similarity">
    <text evidence="2 4">Belongs to the pyridoxal phosphate-binding protein YggS/PROSC family.</text>
</comment>
<evidence type="ECO:0000256" key="3">
    <source>
        <dbReference type="PIRSR" id="PIRSR004848-1"/>
    </source>
</evidence>
<dbReference type="RefSeq" id="WP_129123178.1">
    <property type="nucleotide sequence ID" value="NZ_PEIB01000023.1"/>
</dbReference>
<dbReference type="InterPro" id="IPR011078">
    <property type="entry name" value="PyrdxlP_homeostasis"/>
</dbReference>
<dbReference type="Pfam" id="PF01168">
    <property type="entry name" value="Ala_racemase_N"/>
    <property type="match status" value="1"/>
</dbReference>
<dbReference type="PANTHER" id="PTHR10146:SF14">
    <property type="entry name" value="PYRIDOXAL PHOSPHATE HOMEOSTASIS PROTEIN"/>
    <property type="match status" value="1"/>
</dbReference>
<dbReference type="FunFam" id="3.20.20.10:FF:000004">
    <property type="entry name" value="Pyridoxal phosphate homeostasis protein"/>
    <property type="match status" value="1"/>
</dbReference>
<dbReference type="GO" id="GO:0030170">
    <property type="term" value="F:pyridoxal phosphate binding"/>
    <property type="evidence" value="ECO:0007669"/>
    <property type="project" value="UniProtKB-UniRule"/>
</dbReference>
<dbReference type="AlphaFoldDB" id="A0A4Q0YN00"/>
<dbReference type="OrthoDB" id="9804072at2"/>
<dbReference type="CDD" id="cd06824">
    <property type="entry name" value="PLPDE_III_Yggs_like"/>
    <property type="match status" value="1"/>
</dbReference>
<accession>A0A4Q0YN00</accession>
<feature type="domain" description="Alanine racemase N-terminal" evidence="5">
    <location>
        <begin position="10"/>
        <end position="228"/>
    </location>
</feature>
<dbReference type="InterPro" id="IPR001608">
    <property type="entry name" value="Ala_racemase_N"/>
</dbReference>